<sequence>MTNSTEQTPEERLNRLLVDTPITDTHNDFPYVVRIQLHNEIQGPDFDFHKLNTHTDINKLKKGRLGLQFFSCYIEVKSNDPYYQDFNLTSTVVRDTLEQIDVTKRLMQEYSEDFEFVNSSKEALSAYRTNKKIAVTLGVEGMHQVDTSLAVIRQYYDLGVRYITLTHNCDNPFATAASSVTGGLPDKGLSEYGVRGVLEMNRIGMMVDLSHVSYKTMLDVLDVTKAPVIFSHSSAYALTPHERNVRDDVLLRVKENRGVVQVNFFPAFITQTKEEDANGRSIATIDDAVDHIFHVASVAGWECVGFGSDFDGIQYVPEGLEDVTKYPDLIYKCMARGATDEQIQGLIGGNLLRVWNANEEVSKQMKLAKTPVVEKEWDGRKWTFSSYSKGLGNLYPGADQTETYKSNEWVAETGNPFGLKK</sequence>
<dbReference type="RefSeq" id="XP_022457116.1">
    <property type="nucleotide sequence ID" value="XM_022605670.1"/>
</dbReference>
<dbReference type="GeneID" id="34518504"/>
<gene>
    <name evidence="2" type="ORF">KUCA_T00001070001</name>
</gene>
<protein>
    <recommendedName>
        <fullName evidence="1">Dipeptidase</fullName>
        <ecNumber evidence="1">3.4.13.19</ecNumber>
    </recommendedName>
</protein>
<dbReference type="CDD" id="cd01301">
    <property type="entry name" value="rDP_like"/>
    <property type="match status" value="1"/>
</dbReference>
<dbReference type="GO" id="GO:0006508">
    <property type="term" value="P:proteolysis"/>
    <property type="evidence" value="ECO:0007669"/>
    <property type="project" value="UniProtKB-KW"/>
</dbReference>
<keyword evidence="1" id="KW-0378">Hydrolase</keyword>
<keyword evidence="3" id="KW-1185">Reference proteome</keyword>
<reference evidence="2" key="2">
    <citation type="submission" date="2014-02" db="EMBL/GenBank/DDBJ databases">
        <title>Complete DNA sequence of /Kuraishia capsulata/ illustrates novel genomic features among budding yeasts (/Saccharomycotina/).</title>
        <authorList>
            <person name="Morales L."/>
            <person name="Noel B."/>
            <person name="Porcel B."/>
            <person name="Marcet-Houben M."/>
            <person name="Hullo M-F."/>
            <person name="Sacerdot C."/>
            <person name="Tekaia F."/>
            <person name="Leh-Louis V."/>
            <person name="Despons L."/>
            <person name="Khanna V."/>
            <person name="Aury J-M."/>
            <person name="Barbe V."/>
            <person name="Couloux A."/>
            <person name="Labadie K."/>
            <person name="Pelletier E."/>
            <person name="Souciet J-L."/>
            <person name="Boekhout T."/>
            <person name="Gabaldon T."/>
            <person name="Wincker P."/>
            <person name="Dujon B."/>
        </authorList>
    </citation>
    <scope>NUCLEOTIDE SEQUENCE</scope>
    <source>
        <strain evidence="2">CBS 1993</strain>
    </source>
</reference>
<dbReference type="Pfam" id="PF01244">
    <property type="entry name" value="Peptidase_M19"/>
    <property type="match status" value="1"/>
</dbReference>
<dbReference type="Proteomes" id="UP000019384">
    <property type="component" value="Unassembled WGS sequence"/>
</dbReference>
<evidence type="ECO:0000256" key="1">
    <source>
        <dbReference type="RuleBase" id="RU341113"/>
    </source>
</evidence>
<dbReference type="InterPro" id="IPR008257">
    <property type="entry name" value="Pept_M19"/>
</dbReference>
<dbReference type="EMBL" id="HG793125">
    <property type="protein sequence ID" value="CDK25103.1"/>
    <property type="molecule type" value="Genomic_DNA"/>
</dbReference>
<keyword evidence="1" id="KW-0224">Dipeptidase</keyword>
<dbReference type="AlphaFoldDB" id="W6MHF6"/>
<keyword evidence="1" id="KW-0645">Protease</keyword>
<accession>W6MHF6</accession>
<evidence type="ECO:0000313" key="2">
    <source>
        <dbReference type="EMBL" id="CDK25103.1"/>
    </source>
</evidence>
<reference evidence="2" key="1">
    <citation type="submission" date="2013-12" db="EMBL/GenBank/DDBJ databases">
        <authorList>
            <person name="Genoscope - CEA"/>
        </authorList>
    </citation>
    <scope>NUCLEOTIDE SEQUENCE</scope>
    <source>
        <strain evidence="2">CBS 1993</strain>
    </source>
</reference>
<comment type="cofactor">
    <cofactor evidence="1">
        <name>Zn(2+)</name>
        <dbReference type="ChEBI" id="CHEBI:29105"/>
    </cofactor>
</comment>
<comment type="similarity">
    <text evidence="1">Belongs to the metallo-dependent hydrolases superfamily. Peptidase M19 family.</text>
</comment>
<proteinExistence type="inferred from homology"/>
<dbReference type="EC" id="3.4.13.19" evidence="1"/>
<dbReference type="OrthoDB" id="445695at2759"/>
<keyword evidence="1" id="KW-0862">Zinc</keyword>
<dbReference type="Gene3D" id="3.20.20.140">
    <property type="entry name" value="Metal-dependent hydrolases"/>
    <property type="match status" value="1"/>
</dbReference>
<dbReference type="InterPro" id="IPR032466">
    <property type="entry name" value="Metal_Hydrolase"/>
</dbReference>
<name>W6MHF6_9ASCO</name>
<dbReference type="GO" id="GO:0046872">
    <property type="term" value="F:metal ion binding"/>
    <property type="evidence" value="ECO:0007669"/>
    <property type="project" value="UniProtKB-UniRule"/>
</dbReference>
<dbReference type="PANTHER" id="PTHR10443">
    <property type="entry name" value="MICROSOMAL DIPEPTIDASE"/>
    <property type="match status" value="1"/>
</dbReference>
<dbReference type="PANTHER" id="PTHR10443:SF12">
    <property type="entry name" value="DIPEPTIDASE"/>
    <property type="match status" value="1"/>
</dbReference>
<dbReference type="HOGENOM" id="CLU_031404_4_2_1"/>
<comment type="catalytic activity">
    <reaction evidence="1">
        <text>an L-aminoacyl-L-amino acid + H2O = 2 an L-alpha-amino acid</text>
        <dbReference type="Rhea" id="RHEA:48940"/>
        <dbReference type="ChEBI" id="CHEBI:15377"/>
        <dbReference type="ChEBI" id="CHEBI:59869"/>
        <dbReference type="ChEBI" id="CHEBI:77460"/>
        <dbReference type="EC" id="3.4.13.19"/>
    </reaction>
</comment>
<dbReference type="STRING" id="1382522.W6MHF6"/>
<keyword evidence="1" id="KW-0479">Metal-binding</keyword>
<evidence type="ECO:0000313" key="3">
    <source>
        <dbReference type="Proteomes" id="UP000019384"/>
    </source>
</evidence>
<dbReference type="GO" id="GO:0070573">
    <property type="term" value="F:metallodipeptidase activity"/>
    <property type="evidence" value="ECO:0007669"/>
    <property type="project" value="InterPro"/>
</dbReference>
<dbReference type="PROSITE" id="PS51365">
    <property type="entry name" value="RENAL_DIPEPTIDASE_2"/>
    <property type="match status" value="1"/>
</dbReference>
<dbReference type="SUPFAM" id="SSF51556">
    <property type="entry name" value="Metallo-dependent hydrolases"/>
    <property type="match status" value="1"/>
</dbReference>
<keyword evidence="1" id="KW-0482">Metalloprotease</keyword>
<organism evidence="2 3">
    <name type="scientific">Kuraishia capsulata CBS 1993</name>
    <dbReference type="NCBI Taxonomy" id="1382522"/>
    <lineage>
        <taxon>Eukaryota</taxon>
        <taxon>Fungi</taxon>
        <taxon>Dikarya</taxon>
        <taxon>Ascomycota</taxon>
        <taxon>Saccharomycotina</taxon>
        <taxon>Pichiomycetes</taxon>
        <taxon>Pichiales</taxon>
        <taxon>Pichiaceae</taxon>
        <taxon>Kuraishia</taxon>
    </lineage>
</organism>